<dbReference type="Pfam" id="PF06985">
    <property type="entry name" value="HET"/>
    <property type="match status" value="1"/>
</dbReference>
<feature type="domain" description="Heterokaryon incompatibility" evidence="1">
    <location>
        <begin position="51"/>
        <end position="193"/>
    </location>
</feature>
<organism evidence="2 3">
    <name type="scientific">Fusarium sporotrichioides</name>
    <dbReference type="NCBI Taxonomy" id="5514"/>
    <lineage>
        <taxon>Eukaryota</taxon>
        <taxon>Fungi</taxon>
        <taxon>Dikarya</taxon>
        <taxon>Ascomycota</taxon>
        <taxon>Pezizomycotina</taxon>
        <taxon>Sordariomycetes</taxon>
        <taxon>Hypocreomycetidae</taxon>
        <taxon>Hypocreales</taxon>
        <taxon>Nectriaceae</taxon>
        <taxon>Fusarium</taxon>
    </lineage>
</organism>
<dbReference type="AlphaFoldDB" id="A0A395SB84"/>
<dbReference type="InterPro" id="IPR010730">
    <property type="entry name" value="HET"/>
</dbReference>
<proteinExistence type="predicted"/>
<name>A0A395SB84_FUSSP</name>
<dbReference type="STRING" id="5514.A0A395SB84"/>
<evidence type="ECO:0000313" key="2">
    <source>
        <dbReference type="EMBL" id="RGP69663.1"/>
    </source>
</evidence>
<protein>
    <submittedName>
        <fullName evidence="2">Heterokaryon incompatibility-domain-containing</fullName>
    </submittedName>
</protein>
<dbReference type="Proteomes" id="UP000266152">
    <property type="component" value="Unassembled WGS sequence"/>
</dbReference>
<sequence length="567" mass="64475">MATPVKSDGFSYKPLDTNDFPIRILQVESGDVSESLCCTLVNYADAIERGWTCLSYTWGTEPPTKEITINGASFPVRLNVYNFLREAQRQGLTNLWIDSMCINQSDTDERNAQVGLMSRIFSEAKLVIVWLGQTSPALERAIKHLDSNFPVDTVTIRAAAAQPVCCQLSPVECSSLFEACGAAIWTRRWVKQEIMLPERVTLFCGQASISISIFFAAMDALVDYGTLHSHTVSVPSPSSSPQADCSVEKQDEPSACFYDQNNFDQLHRQCANVLAFHSATRSKGWQIQLPMLLKMFQDSVCTDFHDHVYAFRGVMEQGTSLPVDYNMSNTNMFLQTLDYVAQTTHPRLRGTSAAERDLLLDLYRGFNLNAEDLEDIFRFCNTTFLLQVGYNFDMLRKDISVWTFLDSITDRDEFITSPWRETRLCRDCSKVLSDQDMDEYHTVLNQLRPGPDLSNRGVWLYGLRCWGGPGLRGLRAVYSPRWLYGCSEDTFQLLQSGIQEDHPLRAMSFETCGKDQELVNWLDEIKNHFVVMVTDRDDAAYQMQIFIMPRCQSEGCLLADKPNYMKL</sequence>
<accession>A0A395SB84</accession>
<keyword evidence="3" id="KW-1185">Reference proteome</keyword>
<dbReference type="PANTHER" id="PTHR24148:SF73">
    <property type="entry name" value="HET DOMAIN PROTEIN (AFU_ORTHOLOGUE AFUA_8G01020)"/>
    <property type="match status" value="1"/>
</dbReference>
<evidence type="ECO:0000313" key="3">
    <source>
        <dbReference type="Proteomes" id="UP000266152"/>
    </source>
</evidence>
<comment type="caution">
    <text evidence="2">The sequence shown here is derived from an EMBL/GenBank/DDBJ whole genome shotgun (WGS) entry which is preliminary data.</text>
</comment>
<dbReference type="PANTHER" id="PTHR24148">
    <property type="entry name" value="ANKYRIN REPEAT DOMAIN-CONTAINING PROTEIN 39 HOMOLOG-RELATED"/>
    <property type="match status" value="1"/>
</dbReference>
<gene>
    <name evidence="2" type="ORF">FSPOR_4475</name>
</gene>
<evidence type="ECO:0000259" key="1">
    <source>
        <dbReference type="Pfam" id="PF06985"/>
    </source>
</evidence>
<dbReference type="EMBL" id="PXOF01000059">
    <property type="protein sequence ID" value="RGP69663.1"/>
    <property type="molecule type" value="Genomic_DNA"/>
</dbReference>
<reference evidence="2 3" key="1">
    <citation type="journal article" date="2018" name="PLoS Pathog.">
        <title>Evolution of structural diversity of trichothecenes, a family of toxins produced by plant pathogenic and entomopathogenic fungi.</title>
        <authorList>
            <person name="Proctor R.H."/>
            <person name="McCormick S.P."/>
            <person name="Kim H.S."/>
            <person name="Cardoza R.E."/>
            <person name="Stanley A.M."/>
            <person name="Lindo L."/>
            <person name="Kelly A."/>
            <person name="Brown D.W."/>
            <person name="Lee T."/>
            <person name="Vaughan M.M."/>
            <person name="Alexander N.J."/>
            <person name="Busman M."/>
            <person name="Gutierrez S."/>
        </authorList>
    </citation>
    <scope>NUCLEOTIDE SEQUENCE [LARGE SCALE GENOMIC DNA]</scope>
    <source>
        <strain evidence="2 3">NRRL 3299</strain>
    </source>
</reference>
<dbReference type="InterPro" id="IPR052895">
    <property type="entry name" value="HetReg/Transcr_Mod"/>
</dbReference>